<keyword evidence="5 9" id="KW-0865">Zymogen</keyword>
<dbReference type="Gene3D" id="2.40.40.20">
    <property type="match status" value="1"/>
</dbReference>
<keyword evidence="4 9" id="KW-0068">Autocatalytic cleavage</keyword>
<evidence type="ECO:0000256" key="12">
    <source>
        <dbReference type="PIRSR" id="PIRSR006246-3"/>
    </source>
</evidence>
<comment type="similarity">
    <text evidence="9">Belongs to the PanD family.</text>
</comment>
<dbReference type="HAMAP" id="MF_00446">
    <property type="entry name" value="PanD"/>
    <property type="match status" value="1"/>
</dbReference>
<keyword evidence="2 9" id="KW-0566">Pantothenate biosynthesis</keyword>
<comment type="function">
    <text evidence="9">Catalyzes the pyruvoyl-dependent decarboxylation of aspartate to produce beta-alanine.</text>
</comment>
<evidence type="ECO:0000256" key="13">
    <source>
        <dbReference type="PIRSR" id="PIRSR006246-5"/>
    </source>
</evidence>
<evidence type="ECO:0000256" key="3">
    <source>
        <dbReference type="ARBA" id="ARBA00022793"/>
    </source>
</evidence>
<evidence type="ECO:0000256" key="8">
    <source>
        <dbReference type="ARBA" id="ARBA00023317"/>
    </source>
</evidence>
<dbReference type="InterPro" id="IPR003190">
    <property type="entry name" value="Asp_decarbox"/>
</dbReference>
<comment type="PTM">
    <text evidence="9 12">Is synthesized initially as an inactive proenzyme, which is activated by self-cleavage at a specific serine bond to produce a beta-subunit with a hydroxyl group at its C-terminus and an alpha-subunit with a pyruvoyl group at its N-terminus.</text>
</comment>
<comment type="caution">
    <text evidence="14">The sequence shown here is derived from an EMBL/GenBank/DDBJ whole genome shotgun (WGS) entry which is preliminary data.</text>
</comment>
<feature type="active site" description="Proton donor" evidence="9 10">
    <location>
        <position position="58"/>
    </location>
</feature>
<dbReference type="GO" id="GO:0006523">
    <property type="term" value="P:alanine biosynthetic process"/>
    <property type="evidence" value="ECO:0007669"/>
    <property type="project" value="InterPro"/>
</dbReference>
<feature type="chain" id="PRO_5014001067" description="Aspartate 1-decarboxylase alpha chain" evidence="9 13">
    <location>
        <begin position="25"/>
        <end position="116"/>
    </location>
</feature>
<dbReference type="AlphaFoldDB" id="A0A0S7WUY8"/>
<name>A0A0S7WUY8_UNCT6</name>
<evidence type="ECO:0000256" key="5">
    <source>
        <dbReference type="ARBA" id="ARBA00023145"/>
    </source>
</evidence>
<evidence type="ECO:0000256" key="11">
    <source>
        <dbReference type="PIRSR" id="PIRSR006246-2"/>
    </source>
</evidence>
<keyword evidence="6 9" id="KW-0456">Lyase</keyword>
<dbReference type="EMBL" id="LIZS01000008">
    <property type="protein sequence ID" value="KPJ54005.1"/>
    <property type="molecule type" value="Genomic_DNA"/>
</dbReference>
<dbReference type="PANTHER" id="PTHR21012">
    <property type="entry name" value="ASPARTATE 1-DECARBOXYLASE"/>
    <property type="match status" value="1"/>
</dbReference>
<reference evidence="14 15" key="1">
    <citation type="journal article" date="2015" name="Microbiome">
        <title>Genomic resolution of linkages in carbon, nitrogen, and sulfur cycling among widespread estuary sediment bacteria.</title>
        <authorList>
            <person name="Baker B.J."/>
            <person name="Lazar C.S."/>
            <person name="Teske A.P."/>
            <person name="Dick G.J."/>
        </authorList>
    </citation>
    <scope>NUCLEOTIDE SEQUENCE [LARGE SCALE GENOMIC DNA]</scope>
    <source>
        <strain evidence="14">DG_24</strain>
    </source>
</reference>
<evidence type="ECO:0000256" key="10">
    <source>
        <dbReference type="PIRSR" id="PIRSR006246-1"/>
    </source>
</evidence>
<evidence type="ECO:0000256" key="6">
    <source>
        <dbReference type="ARBA" id="ARBA00023239"/>
    </source>
</evidence>
<dbReference type="PATRIC" id="fig|1703770.3.peg.690"/>
<evidence type="ECO:0000256" key="1">
    <source>
        <dbReference type="ARBA" id="ARBA00022490"/>
    </source>
</evidence>
<dbReference type="CDD" id="cd06919">
    <property type="entry name" value="Asp_decarbox"/>
    <property type="match status" value="1"/>
</dbReference>
<dbReference type="Proteomes" id="UP000052008">
    <property type="component" value="Unassembled WGS sequence"/>
</dbReference>
<comment type="pathway">
    <text evidence="9">Cofactor biosynthesis; (R)-pantothenate biosynthesis; beta-alanine from L-aspartate: step 1/1.</text>
</comment>
<evidence type="ECO:0000313" key="15">
    <source>
        <dbReference type="Proteomes" id="UP000052008"/>
    </source>
</evidence>
<dbReference type="PIRSF" id="PIRSF006246">
    <property type="entry name" value="Asp_decarbox"/>
    <property type="match status" value="1"/>
</dbReference>
<evidence type="ECO:0000313" key="14">
    <source>
        <dbReference type="EMBL" id="KPJ54005.1"/>
    </source>
</evidence>
<protein>
    <recommendedName>
        <fullName evidence="9">Aspartate 1-decarboxylase</fullName>
        <ecNumber evidence="9">4.1.1.11</ecNumber>
    </recommendedName>
    <alternativeName>
        <fullName evidence="9">Aspartate alpha-decarboxylase</fullName>
    </alternativeName>
    <component>
        <recommendedName>
            <fullName evidence="9">Aspartate 1-decarboxylase beta chain</fullName>
        </recommendedName>
    </component>
    <component>
        <recommendedName>
            <fullName evidence="9">Aspartate 1-decarboxylase alpha chain</fullName>
        </recommendedName>
    </component>
</protein>
<dbReference type="GO" id="GO:0015940">
    <property type="term" value="P:pantothenate biosynthetic process"/>
    <property type="evidence" value="ECO:0007669"/>
    <property type="project" value="UniProtKB-UniRule"/>
</dbReference>
<comment type="subcellular location">
    <subcellularLocation>
        <location evidence="9">Cytoplasm</location>
    </subcellularLocation>
</comment>
<evidence type="ECO:0000256" key="4">
    <source>
        <dbReference type="ARBA" id="ARBA00022813"/>
    </source>
</evidence>
<accession>A0A0S7WUY8</accession>
<sequence>MQRIICKSKLHGLHVTGKNLEYEGSITIDEDLLLASDILPNEMVQVINLNSGVRFETYIIKGERGSGVVYLNGGAARLGEVGDELIVMSSALMDTVDARNYTTRKIIVGPDNRVRE</sequence>
<dbReference type="UniPathway" id="UPA00028">
    <property type="reaction ID" value="UER00002"/>
</dbReference>
<gene>
    <name evidence="9" type="primary">panD</name>
    <name evidence="14" type="ORF">AMJ39_02255</name>
</gene>
<evidence type="ECO:0000256" key="2">
    <source>
        <dbReference type="ARBA" id="ARBA00022655"/>
    </source>
</evidence>
<comment type="catalytic activity">
    <reaction evidence="9">
        <text>L-aspartate + H(+) = beta-alanine + CO2</text>
        <dbReference type="Rhea" id="RHEA:19497"/>
        <dbReference type="ChEBI" id="CHEBI:15378"/>
        <dbReference type="ChEBI" id="CHEBI:16526"/>
        <dbReference type="ChEBI" id="CHEBI:29991"/>
        <dbReference type="ChEBI" id="CHEBI:57966"/>
        <dbReference type="EC" id="4.1.1.11"/>
    </reaction>
</comment>
<feature type="modified residue" description="Pyruvic acid (Ser)" evidence="9 12">
    <location>
        <position position="25"/>
    </location>
</feature>
<feature type="chain" id="PRO_5014001063" description="Aspartate 1-decarboxylase beta chain" evidence="9 13">
    <location>
        <begin position="1"/>
        <end position="24"/>
    </location>
</feature>
<dbReference type="NCBIfam" id="TIGR00223">
    <property type="entry name" value="panD"/>
    <property type="match status" value="1"/>
</dbReference>
<organism evidence="14 15">
    <name type="scientific">candidate division TA06 bacterium DG_24</name>
    <dbReference type="NCBI Taxonomy" id="1703770"/>
    <lineage>
        <taxon>Bacteria</taxon>
        <taxon>Bacteria division TA06</taxon>
    </lineage>
</organism>
<dbReference type="PANTHER" id="PTHR21012:SF0">
    <property type="entry name" value="ASPARTATE 1-DECARBOXYLASE"/>
    <property type="match status" value="1"/>
</dbReference>
<dbReference type="GO" id="GO:0005829">
    <property type="term" value="C:cytosol"/>
    <property type="evidence" value="ECO:0007669"/>
    <property type="project" value="TreeGrafter"/>
</dbReference>
<dbReference type="SUPFAM" id="SSF50692">
    <property type="entry name" value="ADC-like"/>
    <property type="match status" value="1"/>
</dbReference>
<keyword evidence="8 9" id="KW-0670">Pyruvate</keyword>
<keyword evidence="1 9" id="KW-0963">Cytoplasm</keyword>
<dbReference type="Pfam" id="PF02261">
    <property type="entry name" value="Asp_decarbox"/>
    <property type="match status" value="1"/>
</dbReference>
<proteinExistence type="inferred from homology"/>
<dbReference type="InterPro" id="IPR009010">
    <property type="entry name" value="Asp_de-COase-like_dom_sf"/>
</dbReference>
<keyword evidence="3 9" id="KW-0210">Decarboxylase</keyword>
<comment type="subunit">
    <text evidence="9">Heterooctamer of four alpha and four beta subunits.</text>
</comment>
<comment type="cofactor">
    <cofactor evidence="9 10">
        <name>pyruvate</name>
        <dbReference type="ChEBI" id="CHEBI:15361"/>
    </cofactor>
    <text evidence="9 10">Binds 1 pyruvoyl group covalently per subunit.</text>
</comment>
<feature type="active site" description="Schiff-base intermediate with substrate; via pyruvic acid" evidence="9 10">
    <location>
        <position position="25"/>
    </location>
</feature>
<feature type="binding site" evidence="9 11">
    <location>
        <position position="57"/>
    </location>
    <ligand>
        <name>substrate</name>
    </ligand>
</feature>
<evidence type="ECO:0000256" key="7">
    <source>
        <dbReference type="ARBA" id="ARBA00023270"/>
    </source>
</evidence>
<evidence type="ECO:0000256" key="9">
    <source>
        <dbReference type="HAMAP-Rule" id="MF_00446"/>
    </source>
</evidence>
<dbReference type="EC" id="4.1.1.11" evidence="9"/>
<feature type="binding site" evidence="9 11">
    <location>
        <begin position="73"/>
        <end position="75"/>
    </location>
    <ligand>
        <name>substrate</name>
    </ligand>
</feature>
<dbReference type="GO" id="GO:0004068">
    <property type="term" value="F:aspartate 1-decarboxylase activity"/>
    <property type="evidence" value="ECO:0007669"/>
    <property type="project" value="UniProtKB-UniRule"/>
</dbReference>
<dbReference type="STRING" id="1703770.AMJ39_02255"/>
<keyword evidence="7 9" id="KW-0704">Schiff base</keyword>